<dbReference type="Proteomes" id="UP001303760">
    <property type="component" value="Unassembled WGS sequence"/>
</dbReference>
<name>A0AAN7C1P0_9PEZI</name>
<evidence type="ECO:0000256" key="1">
    <source>
        <dbReference type="SAM" id="Phobius"/>
    </source>
</evidence>
<keyword evidence="1" id="KW-0472">Membrane</keyword>
<feature type="transmembrane region" description="Helical" evidence="1">
    <location>
        <begin position="182"/>
        <end position="202"/>
    </location>
</feature>
<keyword evidence="1" id="KW-1133">Transmembrane helix</keyword>
<protein>
    <submittedName>
        <fullName evidence="2">Uncharacterized protein</fullName>
    </submittedName>
</protein>
<dbReference type="AlphaFoldDB" id="A0AAN7C1P0"/>
<keyword evidence="1" id="KW-0812">Transmembrane</keyword>
<reference evidence="2" key="2">
    <citation type="submission" date="2023-05" db="EMBL/GenBank/DDBJ databases">
        <authorList>
            <consortium name="Lawrence Berkeley National Laboratory"/>
            <person name="Steindorff A."/>
            <person name="Hensen N."/>
            <person name="Bonometti L."/>
            <person name="Westerberg I."/>
            <person name="Brannstrom I.O."/>
            <person name="Guillou S."/>
            <person name="Cros-Aarteil S."/>
            <person name="Calhoun S."/>
            <person name="Haridas S."/>
            <person name="Kuo A."/>
            <person name="Mondo S."/>
            <person name="Pangilinan J."/>
            <person name="Riley R."/>
            <person name="Labutti K."/>
            <person name="Andreopoulos B."/>
            <person name="Lipzen A."/>
            <person name="Chen C."/>
            <person name="Yanf M."/>
            <person name="Daum C."/>
            <person name="Ng V."/>
            <person name="Clum A."/>
            <person name="Ohm R."/>
            <person name="Martin F."/>
            <person name="Silar P."/>
            <person name="Natvig D."/>
            <person name="Lalanne C."/>
            <person name="Gautier V."/>
            <person name="Ament-Velasquez S.L."/>
            <person name="Kruys A."/>
            <person name="Hutchinson M.I."/>
            <person name="Powell A.J."/>
            <person name="Barry K."/>
            <person name="Miller A.N."/>
            <person name="Grigoriev I.V."/>
            <person name="Debuchy R."/>
            <person name="Gladieux P."/>
            <person name="Thoren M.H."/>
            <person name="Johannesson H."/>
        </authorList>
    </citation>
    <scope>NUCLEOTIDE SEQUENCE</scope>
    <source>
        <strain evidence="2">CBS 532.94</strain>
    </source>
</reference>
<proteinExistence type="predicted"/>
<dbReference type="InterPro" id="IPR007251">
    <property type="entry name" value="Iron_permease_Fet4"/>
</dbReference>
<evidence type="ECO:0000313" key="3">
    <source>
        <dbReference type="Proteomes" id="UP001303760"/>
    </source>
</evidence>
<organism evidence="2 3">
    <name type="scientific">Achaetomium macrosporum</name>
    <dbReference type="NCBI Taxonomy" id="79813"/>
    <lineage>
        <taxon>Eukaryota</taxon>
        <taxon>Fungi</taxon>
        <taxon>Dikarya</taxon>
        <taxon>Ascomycota</taxon>
        <taxon>Pezizomycotina</taxon>
        <taxon>Sordariomycetes</taxon>
        <taxon>Sordariomycetidae</taxon>
        <taxon>Sordariales</taxon>
        <taxon>Chaetomiaceae</taxon>
        <taxon>Achaetomium</taxon>
    </lineage>
</organism>
<dbReference type="EMBL" id="MU860491">
    <property type="protein sequence ID" value="KAK4233713.1"/>
    <property type="molecule type" value="Genomic_DNA"/>
</dbReference>
<comment type="caution">
    <text evidence="2">The sequence shown here is derived from an EMBL/GenBank/DDBJ whole genome shotgun (WGS) entry which is preliminary data.</text>
</comment>
<accession>A0AAN7C1P0</accession>
<evidence type="ECO:0000313" key="2">
    <source>
        <dbReference type="EMBL" id="KAK4233713.1"/>
    </source>
</evidence>
<feature type="transmembrane region" description="Helical" evidence="1">
    <location>
        <begin position="248"/>
        <end position="268"/>
    </location>
</feature>
<gene>
    <name evidence="2" type="ORF">C8A03DRAFT_47803</name>
</gene>
<feature type="transmembrane region" description="Helical" evidence="1">
    <location>
        <begin position="150"/>
        <end position="170"/>
    </location>
</feature>
<keyword evidence="3" id="KW-1185">Reference proteome</keyword>
<feature type="transmembrane region" description="Helical" evidence="1">
    <location>
        <begin position="274"/>
        <end position="293"/>
    </location>
</feature>
<sequence length="412" mass="46731">MGLSVFDVVPGQGFSLVNFLVTLGVKEDIENAVPTQQVVETKAEDKGAVLRAGASDNITGFVEKSKTRMLDRWLDALARVSRSELIYLFDSLLMRQQLNEYERLGRVSAMLQSRNLSHPRMLRRIERAGRHVDLRREDLMGRMSTIASKVFGHIVTVDHYWVGTFIWVGFGHYCGWSDEWQLYINSATSAFMVFIFAFLAYVQECHTDYIDRCLNSIFEVDSSVELKLRLLSGDGTPNQTVARWSGTLVVFAILIIVMIVWLTIGPLLSFNSNWWLIIGTYAGLVGLNDCFVLRNVQLQLSRYQDAALHQVHIEDIFLFDDISVRDPKTEDVQADSLSYRLSEWMDIVCSHVINVVLGVKWSTTGQLLCNIPPSIVESFFMMILIAGHNINDSPRRADLRNMYSKGAEGGWV</sequence>
<reference evidence="2" key="1">
    <citation type="journal article" date="2023" name="Mol. Phylogenet. Evol.">
        <title>Genome-scale phylogeny and comparative genomics of the fungal order Sordariales.</title>
        <authorList>
            <person name="Hensen N."/>
            <person name="Bonometti L."/>
            <person name="Westerberg I."/>
            <person name="Brannstrom I.O."/>
            <person name="Guillou S."/>
            <person name="Cros-Aarteil S."/>
            <person name="Calhoun S."/>
            <person name="Haridas S."/>
            <person name="Kuo A."/>
            <person name="Mondo S."/>
            <person name="Pangilinan J."/>
            <person name="Riley R."/>
            <person name="LaButti K."/>
            <person name="Andreopoulos B."/>
            <person name="Lipzen A."/>
            <person name="Chen C."/>
            <person name="Yan M."/>
            <person name="Daum C."/>
            <person name="Ng V."/>
            <person name="Clum A."/>
            <person name="Steindorff A."/>
            <person name="Ohm R.A."/>
            <person name="Martin F."/>
            <person name="Silar P."/>
            <person name="Natvig D.O."/>
            <person name="Lalanne C."/>
            <person name="Gautier V."/>
            <person name="Ament-Velasquez S.L."/>
            <person name="Kruys A."/>
            <person name="Hutchinson M.I."/>
            <person name="Powell A.J."/>
            <person name="Barry K."/>
            <person name="Miller A.N."/>
            <person name="Grigoriev I.V."/>
            <person name="Debuchy R."/>
            <person name="Gladieux P."/>
            <person name="Hiltunen Thoren M."/>
            <person name="Johannesson H."/>
        </authorList>
    </citation>
    <scope>NUCLEOTIDE SEQUENCE</scope>
    <source>
        <strain evidence="2">CBS 532.94</strain>
    </source>
</reference>
<dbReference type="GO" id="GO:0055085">
    <property type="term" value="P:transmembrane transport"/>
    <property type="evidence" value="ECO:0007669"/>
    <property type="project" value="InterPro"/>
</dbReference>
<dbReference type="Pfam" id="PF04120">
    <property type="entry name" value="Iron_permease"/>
    <property type="match status" value="2"/>
</dbReference>